<dbReference type="Gene3D" id="3.30.540.10">
    <property type="entry name" value="Fructose-1,6-Bisphosphatase, subunit A, domain 1"/>
    <property type="match status" value="1"/>
</dbReference>
<feature type="binding site" evidence="9">
    <location>
        <position position="211"/>
    </location>
    <ligand>
        <name>substrate</name>
    </ligand>
</feature>
<dbReference type="Pfam" id="PF00459">
    <property type="entry name" value="Inositol_P"/>
    <property type="match status" value="1"/>
</dbReference>
<dbReference type="InterPro" id="IPR006240">
    <property type="entry name" value="CysQ"/>
</dbReference>
<feature type="binding site" evidence="10">
    <location>
        <position position="211"/>
    </location>
    <ligand>
        <name>Mg(2+)</name>
        <dbReference type="ChEBI" id="CHEBI:18420"/>
        <label>1</label>
        <note>catalytic</note>
    </ligand>
</feature>
<proteinExistence type="inferred from homology"/>
<keyword evidence="5 9" id="KW-0479">Metal-binding</keyword>
<evidence type="ECO:0000313" key="12">
    <source>
        <dbReference type="Proteomes" id="UP000244908"/>
    </source>
</evidence>
<dbReference type="RefSeq" id="WP_108901261.1">
    <property type="nucleotide sequence ID" value="NZ_CP029185.2"/>
</dbReference>
<evidence type="ECO:0000256" key="10">
    <source>
        <dbReference type="PIRSR" id="PIRSR600760-2"/>
    </source>
</evidence>
<protein>
    <recommendedName>
        <fullName evidence="9">3'(2'),5'-bisphosphate nucleotidase CysQ</fullName>
        <ecNumber evidence="9">3.1.3.7</ecNumber>
    </recommendedName>
    <alternativeName>
        <fullName evidence="9">3'(2'),5-bisphosphonucleoside 3'(2')-phosphohydrolase</fullName>
    </alternativeName>
    <alternativeName>
        <fullName evidence="9">3'-phosphoadenosine 5'-phosphate phosphatase</fullName>
        <shortName evidence="9">PAP phosphatase</shortName>
    </alternativeName>
</protein>
<evidence type="ECO:0000256" key="1">
    <source>
        <dbReference type="ARBA" id="ARBA00001625"/>
    </source>
</evidence>
<dbReference type="GO" id="GO:0005886">
    <property type="term" value="C:plasma membrane"/>
    <property type="evidence" value="ECO:0007669"/>
    <property type="project" value="UniProtKB-SubCell"/>
</dbReference>
<feature type="binding site" evidence="9">
    <location>
        <position position="211"/>
    </location>
    <ligand>
        <name>Mg(2+)</name>
        <dbReference type="ChEBI" id="CHEBI:18420"/>
        <label>2</label>
    </ligand>
</feature>
<dbReference type="PANTHER" id="PTHR43028:SF5">
    <property type="entry name" value="3'(2'),5'-BISPHOSPHATE NUCLEOTIDASE 1"/>
    <property type="match status" value="1"/>
</dbReference>
<feature type="binding site" evidence="10">
    <location>
        <position position="89"/>
    </location>
    <ligand>
        <name>Mg(2+)</name>
        <dbReference type="ChEBI" id="CHEBI:18420"/>
        <label>1</label>
        <note>catalytic</note>
    </ligand>
</feature>
<evidence type="ECO:0000256" key="4">
    <source>
        <dbReference type="ARBA" id="ARBA00022519"/>
    </source>
</evidence>
<dbReference type="OrthoDB" id="9785695at2"/>
<keyword evidence="6 9" id="KW-0378">Hydrolase</keyword>
<dbReference type="NCBIfam" id="NF008182">
    <property type="entry name" value="PRK10931.1"/>
    <property type="match status" value="1"/>
</dbReference>
<dbReference type="GO" id="GO:0008441">
    <property type="term" value="F:3'(2'),5'-bisphosphate nucleotidase activity"/>
    <property type="evidence" value="ECO:0007669"/>
    <property type="project" value="UniProtKB-UniRule"/>
</dbReference>
<evidence type="ECO:0000256" key="7">
    <source>
        <dbReference type="ARBA" id="ARBA00022842"/>
    </source>
</evidence>
<dbReference type="FunFam" id="3.30.540.10:FF:000007">
    <property type="entry name" value="3'(2'),5'-bisphosphate nucleotidase CysQ"/>
    <property type="match status" value="1"/>
</dbReference>
<comment type="similarity">
    <text evidence="2 9">Belongs to the inositol monophosphatase superfamily. CysQ family.</text>
</comment>
<dbReference type="KEGG" id="lpv:HYN51_12030"/>
<dbReference type="InterPro" id="IPR000760">
    <property type="entry name" value="Inositol_monophosphatase-like"/>
</dbReference>
<feature type="binding site" evidence="9">
    <location>
        <position position="89"/>
    </location>
    <ligand>
        <name>Mg(2+)</name>
        <dbReference type="ChEBI" id="CHEBI:18420"/>
        <label>2</label>
    </ligand>
</feature>
<feature type="binding site" evidence="9">
    <location>
        <position position="70"/>
    </location>
    <ligand>
        <name>substrate</name>
    </ligand>
</feature>
<sequence>MLQVSETLEAICLLSRQAGEAILQVYQGEQPLEAHIKADSSPVTAADLAAHRVIVDGLTLLTPDIPVLSEESPQEWEERCHWQRYWLVDPLDGTKEFLNRNGEFTVNIALIEQGIPVMGVVYAPVPDVLYAAENACAWKEIKGSRQVIKPKSAYPPKVVCSRSHRDEQLEQFLTSLGDYETTAVGSSLKFCLIAEGHAQIYPRFGPTCIWDTAAGHAVVLAVGLQVNNWDNIPLNYAPAHTFLNPGFYVSANPRNKLS</sequence>
<evidence type="ECO:0000256" key="5">
    <source>
        <dbReference type="ARBA" id="ARBA00022723"/>
    </source>
</evidence>
<keyword evidence="7 9" id="KW-0460">Magnesium</keyword>
<dbReference type="EC" id="3.1.3.7" evidence="9"/>
<dbReference type="HAMAP" id="MF_02095">
    <property type="entry name" value="CysQ"/>
    <property type="match status" value="1"/>
</dbReference>
<feature type="binding site" evidence="9">
    <location>
        <position position="92"/>
    </location>
    <ligand>
        <name>Mg(2+)</name>
        <dbReference type="ChEBI" id="CHEBI:18420"/>
        <label>2</label>
    </ligand>
</feature>
<feature type="binding site" evidence="9">
    <location>
        <position position="70"/>
    </location>
    <ligand>
        <name>Mg(2+)</name>
        <dbReference type="ChEBI" id="CHEBI:18420"/>
        <label>1</label>
    </ligand>
</feature>
<feature type="binding site" evidence="9">
    <location>
        <position position="91"/>
    </location>
    <ligand>
        <name>Mg(2+)</name>
        <dbReference type="ChEBI" id="CHEBI:18420"/>
        <label>1</label>
    </ligand>
</feature>
<feature type="binding site" evidence="10">
    <location>
        <position position="91"/>
    </location>
    <ligand>
        <name>Mg(2+)</name>
        <dbReference type="ChEBI" id="CHEBI:18420"/>
        <label>1</label>
        <note>catalytic</note>
    </ligand>
</feature>
<comment type="cofactor">
    <cofactor evidence="9 10">
        <name>Mg(2+)</name>
        <dbReference type="ChEBI" id="CHEBI:18420"/>
    </cofactor>
</comment>
<dbReference type="Gene3D" id="3.40.190.80">
    <property type="match status" value="1"/>
</dbReference>
<dbReference type="InterPro" id="IPR050725">
    <property type="entry name" value="CysQ/Inositol_MonoPase"/>
</dbReference>
<evidence type="ECO:0000256" key="8">
    <source>
        <dbReference type="ARBA" id="ARBA00023136"/>
    </source>
</evidence>
<accession>A0A2Y9U0F2</accession>
<dbReference type="SUPFAM" id="SSF56655">
    <property type="entry name" value="Carbohydrate phosphatase"/>
    <property type="match status" value="1"/>
</dbReference>
<evidence type="ECO:0000313" key="11">
    <source>
        <dbReference type="EMBL" id="AWH89211.1"/>
    </source>
</evidence>
<reference evidence="11 12" key="1">
    <citation type="journal article" date="2019" name="Int. J. Syst. Evol. Microbiol.">
        <title>Limnobaculum parvum gen. nov., sp. nov., isolated from a freshwater lake.</title>
        <authorList>
            <person name="Baek C."/>
            <person name="Shin S.K."/>
            <person name="Yi H."/>
        </authorList>
    </citation>
    <scope>NUCLEOTIDE SEQUENCE [LARGE SCALE GENOMIC DNA]</scope>
    <source>
        <strain evidence="11 12">HYN0051</strain>
    </source>
</reference>
<gene>
    <name evidence="9" type="primary">cysQ</name>
    <name evidence="11" type="ORF">HYN51_12030</name>
</gene>
<dbReference type="PRINTS" id="PR00377">
    <property type="entry name" value="IMPHPHTASES"/>
</dbReference>
<feature type="binding site" evidence="9">
    <location>
        <position position="89"/>
    </location>
    <ligand>
        <name>Mg(2+)</name>
        <dbReference type="ChEBI" id="CHEBI:18420"/>
        <label>1</label>
    </ligand>
</feature>
<keyword evidence="8 9" id="KW-0472">Membrane</keyword>
<dbReference type="GO" id="GO:0000287">
    <property type="term" value="F:magnesium ion binding"/>
    <property type="evidence" value="ECO:0007669"/>
    <property type="project" value="UniProtKB-UniRule"/>
</dbReference>
<dbReference type="EMBL" id="CP029185">
    <property type="protein sequence ID" value="AWH89211.1"/>
    <property type="molecule type" value="Genomic_DNA"/>
</dbReference>
<evidence type="ECO:0000256" key="3">
    <source>
        <dbReference type="ARBA" id="ARBA00022475"/>
    </source>
</evidence>
<dbReference type="NCBIfam" id="TIGR01331">
    <property type="entry name" value="bisphos_cysQ"/>
    <property type="match status" value="1"/>
</dbReference>
<keyword evidence="12" id="KW-1185">Reference proteome</keyword>
<comment type="subcellular location">
    <subcellularLocation>
        <location evidence="9">Cell inner membrane</location>
        <topology evidence="9">Peripheral membrane protein</topology>
        <orientation evidence="9">Cytoplasmic side</orientation>
    </subcellularLocation>
</comment>
<feature type="binding site" evidence="9">
    <location>
        <begin position="91"/>
        <end position="94"/>
    </location>
    <ligand>
        <name>substrate</name>
    </ligand>
</feature>
<dbReference type="GO" id="GO:0000103">
    <property type="term" value="P:sulfate assimilation"/>
    <property type="evidence" value="ECO:0007669"/>
    <property type="project" value="TreeGrafter"/>
</dbReference>
<evidence type="ECO:0000256" key="9">
    <source>
        <dbReference type="HAMAP-Rule" id="MF_02095"/>
    </source>
</evidence>
<feature type="binding site" evidence="10">
    <location>
        <position position="70"/>
    </location>
    <ligand>
        <name>Mg(2+)</name>
        <dbReference type="ChEBI" id="CHEBI:18420"/>
        <label>1</label>
        <note>catalytic</note>
    </ligand>
</feature>
<dbReference type="PROSITE" id="PS00629">
    <property type="entry name" value="IMP_1"/>
    <property type="match status" value="1"/>
</dbReference>
<dbReference type="FunFam" id="3.40.190.80:FF:000005">
    <property type="entry name" value="3'(2'),5'-bisphosphate nucleotidase CysQ"/>
    <property type="match status" value="1"/>
</dbReference>
<dbReference type="CDD" id="cd01638">
    <property type="entry name" value="CysQ"/>
    <property type="match status" value="1"/>
</dbReference>
<dbReference type="Proteomes" id="UP000244908">
    <property type="component" value="Chromosome"/>
</dbReference>
<evidence type="ECO:0000256" key="6">
    <source>
        <dbReference type="ARBA" id="ARBA00022801"/>
    </source>
</evidence>
<organism evidence="11 12">
    <name type="scientific">Limnobaculum parvum</name>
    <dbReference type="NCBI Taxonomy" id="2172103"/>
    <lineage>
        <taxon>Bacteria</taxon>
        <taxon>Pseudomonadati</taxon>
        <taxon>Pseudomonadota</taxon>
        <taxon>Gammaproteobacteria</taxon>
        <taxon>Enterobacterales</taxon>
        <taxon>Budviciaceae</taxon>
        <taxon>Limnobaculum</taxon>
    </lineage>
</organism>
<feature type="binding site" evidence="10">
    <location>
        <position position="92"/>
    </location>
    <ligand>
        <name>Mg(2+)</name>
        <dbReference type="ChEBI" id="CHEBI:18420"/>
        <label>1</label>
        <note>catalytic</note>
    </ligand>
</feature>
<comment type="catalytic activity">
    <reaction evidence="1 9">
        <text>adenosine 3',5'-bisphosphate + H2O = AMP + phosphate</text>
        <dbReference type="Rhea" id="RHEA:10040"/>
        <dbReference type="ChEBI" id="CHEBI:15377"/>
        <dbReference type="ChEBI" id="CHEBI:43474"/>
        <dbReference type="ChEBI" id="CHEBI:58343"/>
        <dbReference type="ChEBI" id="CHEBI:456215"/>
        <dbReference type="EC" id="3.1.3.7"/>
    </reaction>
</comment>
<evidence type="ECO:0000256" key="2">
    <source>
        <dbReference type="ARBA" id="ARBA00005289"/>
    </source>
</evidence>
<name>A0A2Y9U0F2_9GAMM</name>
<dbReference type="InterPro" id="IPR020583">
    <property type="entry name" value="Inositol_monoP_metal-BS"/>
</dbReference>
<keyword evidence="3 9" id="KW-1003">Cell membrane</keyword>
<comment type="function">
    <text evidence="9">Converts adenosine-3',5'-bisphosphate (PAP) to AMP.</text>
</comment>
<keyword evidence="4 9" id="KW-0997">Cell inner membrane</keyword>
<dbReference type="PANTHER" id="PTHR43028">
    <property type="entry name" value="3'(2'),5'-BISPHOSPHATE NUCLEOTIDASE 1"/>
    <property type="match status" value="1"/>
</dbReference>
<dbReference type="AlphaFoldDB" id="A0A2Y9U0F2"/>
<dbReference type="GO" id="GO:0050427">
    <property type="term" value="P:3'-phosphoadenosine 5'-phosphosulfate metabolic process"/>
    <property type="evidence" value="ECO:0007669"/>
    <property type="project" value="TreeGrafter"/>
</dbReference>